<comment type="caution">
    <text evidence="6">The sequence shown here is derived from an EMBL/GenBank/DDBJ whole genome shotgun (WGS) entry which is preliminary data.</text>
</comment>
<evidence type="ECO:0000313" key="7">
    <source>
        <dbReference type="Proteomes" id="UP000317494"/>
    </source>
</evidence>
<dbReference type="PANTHER" id="PTHR46511:SF1">
    <property type="entry name" value="MORN REPEAT-CONTAINING PROTEIN 3"/>
    <property type="match status" value="1"/>
</dbReference>
<keyword evidence="7" id="KW-1185">Reference proteome</keyword>
<dbReference type="Gene3D" id="2.20.110.10">
    <property type="entry name" value="Histone H3 K4-specific methyltransferase SET7/9 N-terminal domain"/>
    <property type="match status" value="3"/>
</dbReference>
<dbReference type="PANTHER" id="PTHR46511">
    <property type="entry name" value="MORN REPEAT-CONTAINING PROTEIN 3"/>
    <property type="match status" value="1"/>
</dbReference>
<proteinExistence type="predicted"/>
<comment type="subcellular location">
    <subcellularLocation>
        <location evidence="1">Cytoplasmic vesicle</location>
        <location evidence="1">Secretory vesicle</location>
        <location evidence="1">Acrosome</location>
    </subcellularLocation>
</comment>
<gene>
    <name evidence="6" type="ORF">SeMB42_g07112</name>
</gene>
<dbReference type="AlphaFoldDB" id="A0A507CDS0"/>
<evidence type="ECO:0000313" key="6">
    <source>
        <dbReference type="EMBL" id="TPX36064.1"/>
    </source>
</evidence>
<evidence type="ECO:0000256" key="1">
    <source>
        <dbReference type="ARBA" id="ARBA00004218"/>
    </source>
</evidence>
<dbReference type="EMBL" id="QEAN01000460">
    <property type="protein sequence ID" value="TPX36064.1"/>
    <property type="molecule type" value="Genomic_DNA"/>
</dbReference>
<dbReference type="InterPro" id="IPR003409">
    <property type="entry name" value="MORN"/>
</dbReference>
<dbReference type="STRING" id="286115.A0A507CDS0"/>
<comment type="function">
    <text evidence="5">Assembles a suppression complex (suppresome) by tethering SIRT1 and MDM2 to regulate composite modifications of p53/TP53. Confers both deacetylation-mediated functional inactivation, by SIRT1, and ubiquitination-dependent degradation, by MDM2, of p53/TP53, promoting a proliferative and cell survival behaviors. May play a role in the regulation of spermatogenesis.</text>
</comment>
<evidence type="ECO:0000256" key="5">
    <source>
        <dbReference type="ARBA" id="ARBA00045851"/>
    </source>
</evidence>
<evidence type="ECO:0000256" key="2">
    <source>
        <dbReference type="ARBA" id="ARBA00022737"/>
    </source>
</evidence>
<name>A0A507CDS0_9FUNG</name>
<keyword evidence="3" id="KW-0968">Cytoplasmic vesicle</keyword>
<evidence type="ECO:0000256" key="3">
    <source>
        <dbReference type="ARBA" id="ARBA00023329"/>
    </source>
</evidence>
<protein>
    <recommendedName>
        <fullName evidence="4">MORN repeat-containing protein 3</fullName>
    </recommendedName>
</protein>
<dbReference type="Proteomes" id="UP000317494">
    <property type="component" value="Unassembled WGS sequence"/>
</dbReference>
<sequence length="288" mass="31772">MPATASCHSSDFETEQTADTMGPHLRAEAGAGAGEPKALGTVYLVNGDTYRGEWRGAHKHGAGVYRYGATGSQYEGEWRNNQRHGHGTFSVREPIEPVADAVQASTDAAITLVAHRRATHGVAAGMNPMRKVYAGQWACGRRAGRGTHFCRDGARYDGDWRDDARHGFGRMEYAGGDVYEGEWRDGRRCGHGVLLLRNGDRYEGGWMDDMKDGHGRYIYKYKRQVYDGEWVRDVPRCGTVVDLPPLAGHAARPIRLPVIGLAGPDDVLSAEMREIQQARKMRMGALDL</sequence>
<reference evidence="6 7" key="1">
    <citation type="journal article" date="2019" name="Sci. Rep.">
        <title>Comparative genomics of chytrid fungi reveal insights into the obligate biotrophic and pathogenic lifestyle of Synchytrium endobioticum.</title>
        <authorList>
            <person name="van de Vossenberg B.T.L.H."/>
            <person name="Warris S."/>
            <person name="Nguyen H.D.T."/>
            <person name="van Gent-Pelzer M.P.E."/>
            <person name="Joly D.L."/>
            <person name="van de Geest H.C."/>
            <person name="Bonants P.J.M."/>
            <person name="Smith D.S."/>
            <person name="Levesque C.A."/>
            <person name="van der Lee T.A.J."/>
        </authorList>
    </citation>
    <scope>NUCLEOTIDE SEQUENCE [LARGE SCALE GENOMIC DNA]</scope>
    <source>
        <strain evidence="6 7">MB42</strain>
    </source>
</reference>
<dbReference type="SUPFAM" id="SSF82185">
    <property type="entry name" value="Histone H3 K4-specific methyltransferase SET7/9 N-terminal domain"/>
    <property type="match status" value="2"/>
</dbReference>
<organism evidence="6 7">
    <name type="scientific">Synchytrium endobioticum</name>
    <dbReference type="NCBI Taxonomy" id="286115"/>
    <lineage>
        <taxon>Eukaryota</taxon>
        <taxon>Fungi</taxon>
        <taxon>Fungi incertae sedis</taxon>
        <taxon>Chytridiomycota</taxon>
        <taxon>Chytridiomycota incertae sedis</taxon>
        <taxon>Chytridiomycetes</taxon>
        <taxon>Synchytriales</taxon>
        <taxon>Synchytriaceae</taxon>
        <taxon>Synchytrium</taxon>
    </lineage>
</organism>
<dbReference type="VEuPathDB" id="FungiDB:SeMB42_g07112"/>
<accession>A0A507CDS0</accession>
<evidence type="ECO:0000256" key="4">
    <source>
        <dbReference type="ARBA" id="ARBA00039854"/>
    </source>
</evidence>
<dbReference type="InterPro" id="IPR052472">
    <property type="entry name" value="MORN3"/>
</dbReference>
<dbReference type="SMART" id="SM00698">
    <property type="entry name" value="MORN"/>
    <property type="match status" value="6"/>
</dbReference>
<dbReference type="Pfam" id="PF02493">
    <property type="entry name" value="MORN"/>
    <property type="match status" value="7"/>
</dbReference>
<dbReference type="FunFam" id="2.20.110.10:FF:000002">
    <property type="entry name" value="Phosphatidylinositol 4-phosphate 5-kinase 8"/>
    <property type="match status" value="1"/>
</dbReference>
<keyword evidence="2" id="KW-0677">Repeat</keyword>
<dbReference type="GO" id="GO:0031410">
    <property type="term" value="C:cytoplasmic vesicle"/>
    <property type="evidence" value="ECO:0007669"/>
    <property type="project" value="UniProtKB-KW"/>
</dbReference>